<dbReference type="PANTHER" id="PTHR47894:SF1">
    <property type="entry name" value="HTH-TYPE TRANSCRIPTIONAL REGULATOR VQSM"/>
    <property type="match status" value="1"/>
</dbReference>
<reference evidence="5 6" key="1">
    <citation type="submission" date="2023-07" db="EMBL/GenBank/DDBJ databases">
        <title>Sorghum-associated microbial communities from plants grown in Nebraska, USA.</title>
        <authorList>
            <person name="Schachtman D."/>
        </authorList>
    </citation>
    <scope>NUCLEOTIDE SEQUENCE [LARGE SCALE GENOMIC DNA]</scope>
    <source>
        <strain evidence="5 6">CC482</strain>
    </source>
</reference>
<dbReference type="Pfam" id="PF12833">
    <property type="entry name" value="HTH_18"/>
    <property type="match status" value="1"/>
</dbReference>
<dbReference type="InterPro" id="IPR009057">
    <property type="entry name" value="Homeodomain-like_sf"/>
</dbReference>
<proteinExistence type="predicted"/>
<evidence type="ECO:0000313" key="6">
    <source>
        <dbReference type="Proteomes" id="UP001229346"/>
    </source>
</evidence>
<evidence type="ECO:0000256" key="2">
    <source>
        <dbReference type="ARBA" id="ARBA00023125"/>
    </source>
</evidence>
<dbReference type="InterPro" id="IPR032687">
    <property type="entry name" value="AraC-type_N"/>
</dbReference>
<name>A0ABT9U3E9_PAEHA</name>
<evidence type="ECO:0000259" key="4">
    <source>
        <dbReference type="PROSITE" id="PS01124"/>
    </source>
</evidence>
<organism evidence="5 6">
    <name type="scientific">Paenibacillus harenae</name>
    <dbReference type="NCBI Taxonomy" id="306543"/>
    <lineage>
        <taxon>Bacteria</taxon>
        <taxon>Bacillati</taxon>
        <taxon>Bacillota</taxon>
        <taxon>Bacilli</taxon>
        <taxon>Bacillales</taxon>
        <taxon>Paenibacillaceae</taxon>
        <taxon>Paenibacillus</taxon>
    </lineage>
</organism>
<protein>
    <submittedName>
        <fullName evidence="5">AraC-like DNA-binding protein</fullName>
    </submittedName>
</protein>
<evidence type="ECO:0000256" key="1">
    <source>
        <dbReference type="ARBA" id="ARBA00023015"/>
    </source>
</evidence>
<dbReference type="SMART" id="SM00342">
    <property type="entry name" value="HTH_ARAC"/>
    <property type="match status" value="1"/>
</dbReference>
<feature type="domain" description="HTH araC/xylS-type" evidence="4">
    <location>
        <begin position="235"/>
        <end position="333"/>
    </location>
</feature>
<keyword evidence="3" id="KW-0804">Transcription</keyword>
<dbReference type="RefSeq" id="WP_307205492.1">
    <property type="nucleotide sequence ID" value="NZ_JAUSSU010000007.1"/>
</dbReference>
<dbReference type="Pfam" id="PF12625">
    <property type="entry name" value="Arabinose_bd"/>
    <property type="match status" value="1"/>
</dbReference>
<dbReference type="PANTHER" id="PTHR47894">
    <property type="entry name" value="HTH-TYPE TRANSCRIPTIONAL REGULATOR GADX"/>
    <property type="match status" value="1"/>
</dbReference>
<dbReference type="Proteomes" id="UP001229346">
    <property type="component" value="Unassembled WGS sequence"/>
</dbReference>
<sequence length="348" mass="40155">MNDQRIAISMVYPIMKTIVHKGYEMESFFRYASFDEALLQDPEARISGRELERLILCAAEYTGDDFFGLRQGELAEIADMGILGYVMMHSGKLSDALAAYQRYNVILVSGFNLEWEDRGDDVIIRLYASNRAERMSRHCMEDMASSVYRLIGRLSNRRITLREVQFTHEEPTNVQPYQSVFGRTPRFGGEDNFLRVNKEVLNYPVLYADPKLLGIFEKLAEETKERLIQGNAFSDQVFQWMMKCMPAHFPTLQQTSDYFNMSTRTLQNKLNEEQTSYNLLSARVRKELAISYLQIKAHSIGEIAYLLHFSEPSAFQNAFKKWTGVSPGQYRNTGINMREIVDLAGSDR</sequence>
<keyword evidence="2" id="KW-0238">DNA-binding</keyword>
<dbReference type="PROSITE" id="PS01124">
    <property type="entry name" value="HTH_ARAC_FAMILY_2"/>
    <property type="match status" value="1"/>
</dbReference>
<dbReference type="InterPro" id="IPR018060">
    <property type="entry name" value="HTH_AraC"/>
</dbReference>
<keyword evidence="1" id="KW-0805">Transcription regulation</keyword>
<accession>A0ABT9U3E9</accession>
<dbReference type="EMBL" id="JAUSSU010000007">
    <property type="protein sequence ID" value="MDQ0114170.1"/>
    <property type="molecule type" value="Genomic_DNA"/>
</dbReference>
<evidence type="ECO:0000313" key="5">
    <source>
        <dbReference type="EMBL" id="MDQ0114170.1"/>
    </source>
</evidence>
<gene>
    <name evidence="5" type="ORF">J2T15_003625</name>
</gene>
<dbReference type="Gene3D" id="1.10.10.60">
    <property type="entry name" value="Homeodomain-like"/>
    <property type="match status" value="1"/>
</dbReference>
<dbReference type="SUPFAM" id="SSF46689">
    <property type="entry name" value="Homeodomain-like"/>
    <property type="match status" value="1"/>
</dbReference>
<comment type="caution">
    <text evidence="5">The sequence shown here is derived from an EMBL/GenBank/DDBJ whole genome shotgun (WGS) entry which is preliminary data.</text>
</comment>
<keyword evidence="6" id="KW-1185">Reference proteome</keyword>
<evidence type="ECO:0000256" key="3">
    <source>
        <dbReference type="ARBA" id="ARBA00023163"/>
    </source>
</evidence>